<organism evidence="2 3">
    <name type="scientific">Roseovarius pacificus</name>
    <dbReference type="NCBI Taxonomy" id="337701"/>
    <lineage>
        <taxon>Bacteria</taxon>
        <taxon>Pseudomonadati</taxon>
        <taxon>Pseudomonadota</taxon>
        <taxon>Alphaproteobacteria</taxon>
        <taxon>Rhodobacterales</taxon>
        <taxon>Roseobacteraceae</taxon>
        <taxon>Roseovarius</taxon>
    </lineage>
</organism>
<feature type="transmembrane region" description="Helical" evidence="1">
    <location>
        <begin position="7"/>
        <end position="25"/>
    </location>
</feature>
<sequence length="49" mass="5614">MFRLIKWLFYLAILAFIALVGYAYIGPFFGADFSPPSNEIRQEIILETG</sequence>
<protein>
    <submittedName>
        <fullName evidence="2">Uncharacterized protein</fullName>
    </submittedName>
</protein>
<accession>A0A1M6XFQ3</accession>
<keyword evidence="1" id="KW-0812">Transmembrane</keyword>
<keyword evidence="1" id="KW-1133">Transmembrane helix</keyword>
<dbReference type="STRING" id="337701.SAMN05444398_101411"/>
<reference evidence="2 3" key="1">
    <citation type="submission" date="2016-11" db="EMBL/GenBank/DDBJ databases">
        <authorList>
            <person name="Jaros S."/>
            <person name="Januszkiewicz K."/>
            <person name="Wedrychowicz H."/>
        </authorList>
    </citation>
    <scope>NUCLEOTIDE SEQUENCE [LARGE SCALE GENOMIC DNA]</scope>
    <source>
        <strain evidence="2 3">DSM 29589</strain>
    </source>
</reference>
<evidence type="ECO:0000313" key="2">
    <source>
        <dbReference type="EMBL" id="SHL04860.1"/>
    </source>
</evidence>
<keyword evidence="1" id="KW-0472">Membrane</keyword>
<proteinExistence type="predicted"/>
<dbReference type="AlphaFoldDB" id="A0A1M6XFQ3"/>
<keyword evidence="3" id="KW-1185">Reference proteome</keyword>
<gene>
    <name evidence="2" type="ORF">SAMN05444398_101411</name>
</gene>
<evidence type="ECO:0000256" key="1">
    <source>
        <dbReference type="SAM" id="Phobius"/>
    </source>
</evidence>
<dbReference type="RefSeq" id="WP_188744968.1">
    <property type="nucleotide sequence ID" value="NZ_BMLR01000001.1"/>
</dbReference>
<dbReference type="EMBL" id="FRBR01000001">
    <property type="protein sequence ID" value="SHL04860.1"/>
    <property type="molecule type" value="Genomic_DNA"/>
</dbReference>
<dbReference type="Proteomes" id="UP000183974">
    <property type="component" value="Unassembled WGS sequence"/>
</dbReference>
<name>A0A1M6XFQ3_9RHOB</name>
<evidence type="ECO:0000313" key="3">
    <source>
        <dbReference type="Proteomes" id="UP000183974"/>
    </source>
</evidence>